<dbReference type="CDD" id="cd00054">
    <property type="entry name" value="EGF_CA"/>
    <property type="match status" value="1"/>
</dbReference>
<evidence type="ECO:0000256" key="4">
    <source>
        <dbReference type="ARBA" id="ARBA00022737"/>
    </source>
</evidence>
<dbReference type="Proteomes" id="UP000663852">
    <property type="component" value="Unassembled WGS sequence"/>
</dbReference>
<evidence type="ECO:0000256" key="3">
    <source>
        <dbReference type="ARBA" id="ARBA00022692"/>
    </source>
</evidence>
<evidence type="ECO:0000256" key="9">
    <source>
        <dbReference type="PROSITE-ProRule" id="PRU00124"/>
    </source>
</evidence>
<dbReference type="PROSITE" id="PS50262">
    <property type="entry name" value="G_PROTEIN_RECEP_F1_2"/>
    <property type="match status" value="1"/>
</dbReference>
<keyword evidence="7 8" id="KW-1015">Disulfide bond</keyword>
<feature type="transmembrane region" description="Helical" evidence="10">
    <location>
        <begin position="1372"/>
        <end position="1399"/>
    </location>
</feature>
<dbReference type="Gene3D" id="1.20.1070.10">
    <property type="entry name" value="Rhodopsin 7-helix transmembrane proteins"/>
    <property type="match status" value="1"/>
</dbReference>
<evidence type="ECO:0000256" key="8">
    <source>
        <dbReference type="PROSITE-ProRule" id="PRU00076"/>
    </source>
</evidence>
<comment type="caution">
    <text evidence="13">The sequence shown here is derived from an EMBL/GenBank/DDBJ whole genome shotgun (WGS) entry which is preliminary data.</text>
</comment>
<feature type="domain" description="G-protein coupled receptors family 1 profile" evidence="12">
    <location>
        <begin position="1342"/>
        <end position="1608"/>
    </location>
</feature>
<dbReference type="PROSITE" id="PS01209">
    <property type="entry name" value="LDLRA_1"/>
    <property type="match status" value="1"/>
</dbReference>
<dbReference type="PROSITE" id="PS00022">
    <property type="entry name" value="EGF_1"/>
    <property type="match status" value="3"/>
</dbReference>
<dbReference type="PANTHER" id="PTHR24270">
    <property type="entry name" value="LOW-DENSITY LIPOPROTEIN RECEPTOR-RELATED"/>
    <property type="match status" value="1"/>
</dbReference>
<evidence type="ECO:0000259" key="11">
    <source>
        <dbReference type="PROSITE" id="PS50026"/>
    </source>
</evidence>
<feature type="domain" description="EGF-like" evidence="11">
    <location>
        <begin position="983"/>
        <end position="1024"/>
    </location>
</feature>
<feature type="disulfide bond" evidence="8">
    <location>
        <begin position="1098"/>
        <end position="1107"/>
    </location>
</feature>
<dbReference type="InterPro" id="IPR050685">
    <property type="entry name" value="LDLR"/>
</dbReference>
<comment type="subcellular location">
    <subcellularLocation>
        <location evidence="2">Endomembrane system</location>
    </subcellularLocation>
    <subcellularLocation>
        <location evidence="1">Membrane</location>
        <topology evidence="1">Single-pass membrane protein</topology>
    </subcellularLocation>
</comment>
<dbReference type="EMBL" id="CAJNOJ010000328">
    <property type="protein sequence ID" value="CAF1401932.1"/>
    <property type="molecule type" value="Genomic_DNA"/>
</dbReference>
<evidence type="ECO:0000256" key="5">
    <source>
        <dbReference type="ARBA" id="ARBA00022989"/>
    </source>
</evidence>
<dbReference type="InterPro" id="IPR023415">
    <property type="entry name" value="LDLR_class-A_CS"/>
</dbReference>
<evidence type="ECO:0000313" key="14">
    <source>
        <dbReference type="Proteomes" id="UP000663852"/>
    </source>
</evidence>
<dbReference type="InterPro" id="IPR000742">
    <property type="entry name" value="EGF"/>
</dbReference>
<feature type="domain" description="EGF-like" evidence="11">
    <location>
        <begin position="1070"/>
        <end position="1108"/>
    </location>
</feature>
<protein>
    <submittedName>
        <fullName evidence="13">Uncharacterized protein</fullName>
    </submittedName>
</protein>
<dbReference type="GO" id="GO:0016192">
    <property type="term" value="P:vesicle-mediated transport"/>
    <property type="evidence" value="ECO:0007669"/>
    <property type="project" value="UniProtKB-ARBA"/>
</dbReference>
<gene>
    <name evidence="13" type="ORF">EDS130_LOCUS36070</name>
</gene>
<evidence type="ECO:0000256" key="10">
    <source>
        <dbReference type="SAM" id="Phobius"/>
    </source>
</evidence>
<keyword evidence="4" id="KW-0677">Repeat</keyword>
<dbReference type="CDD" id="cd00112">
    <property type="entry name" value="LDLa"/>
    <property type="match status" value="3"/>
</dbReference>
<dbReference type="OrthoDB" id="10062665at2759"/>
<organism evidence="13 14">
    <name type="scientific">Adineta ricciae</name>
    <name type="common">Rotifer</name>
    <dbReference type="NCBI Taxonomy" id="249248"/>
    <lineage>
        <taxon>Eukaryota</taxon>
        <taxon>Metazoa</taxon>
        <taxon>Spiralia</taxon>
        <taxon>Gnathifera</taxon>
        <taxon>Rotifera</taxon>
        <taxon>Eurotatoria</taxon>
        <taxon>Bdelloidea</taxon>
        <taxon>Adinetida</taxon>
        <taxon>Adinetidae</taxon>
        <taxon>Adineta</taxon>
    </lineage>
</organism>
<dbReference type="PRINTS" id="PR00261">
    <property type="entry name" value="LDLRECEPTOR"/>
</dbReference>
<dbReference type="PROSITE" id="PS50026">
    <property type="entry name" value="EGF_3"/>
    <property type="match status" value="3"/>
</dbReference>
<evidence type="ECO:0000313" key="13">
    <source>
        <dbReference type="EMBL" id="CAF1401932.1"/>
    </source>
</evidence>
<dbReference type="SUPFAM" id="SSF57196">
    <property type="entry name" value="EGF/Laminin"/>
    <property type="match status" value="2"/>
</dbReference>
<keyword evidence="8" id="KW-0245">EGF-like domain</keyword>
<evidence type="ECO:0000256" key="7">
    <source>
        <dbReference type="ARBA" id="ARBA00023157"/>
    </source>
</evidence>
<feature type="disulfide bond" evidence="8">
    <location>
        <begin position="1079"/>
        <end position="1096"/>
    </location>
</feature>
<feature type="domain" description="EGF-like" evidence="11">
    <location>
        <begin position="1263"/>
        <end position="1304"/>
    </location>
</feature>
<comment type="caution">
    <text evidence="8">Lacks conserved residue(s) required for the propagation of feature annotation.</text>
</comment>
<reference evidence="13" key="1">
    <citation type="submission" date="2021-02" db="EMBL/GenBank/DDBJ databases">
        <authorList>
            <person name="Nowell W R."/>
        </authorList>
    </citation>
    <scope>NUCLEOTIDE SEQUENCE</scope>
</reference>
<feature type="transmembrane region" description="Helical" evidence="10">
    <location>
        <begin position="1555"/>
        <end position="1575"/>
    </location>
</feature>
<proteinExistence type="predicted"/>
<dbReference type="GO" id="GO:0012505">
    <property type="term" value="C:endomembrane system"/>
    <property type="evidence" value="ECO:0007669"/>
    <property type="project" value="UniProtKB-SubCell"/>
</dbReference>
<dbReference type="InterPro" id="IPR017452">
    <property type="entry name" value="GPCR_Rhodpsn_7TM"/>
</dbReference>
<dbReference type="SMART" id="SM00181">
    <property type="entry name" value="EGF"/>
    <property type="match status" value="7"/>
</dbReference>
<keyword evidence="5 10" id="KW-1133">Transmembrane helix</keyword>
<dbReference type="CDD" id="cd00637">
    <property type="entry name" value="7tm_classA_rhodopsin-like"/>
    <property type="match status" value="1"/>
</dbReference>
<feature type="disulfide bond" evidence="9">
    <location>
        <begin position="214"/>
        <end position="226"/>
    </location>
</feature>
<name>A0A815L559_ADIRI</name>
<keyword evidence="3 10" id="KW-0812">Transmembrane</keyword>
<accession>A0A815L559</accession>
<feature type="disulfide bond" evidence="9">
    <location>
        <begin position="710"/>
        <end position="728"/>
    </location>
</feature>
<dbReference type="PROSITE" id="PS50068">
    <property type="entry name" value="LDLRA_2"/>
    <property type="match status" value="4"/>
</dbReference>
<feature type="transmembrane region" description="Helical" evidence="10">
    <location>
        <begin position="1587"/>
        <end position="1610"/>
    </location>
</feature>
<feature type="disulfide bond" evidence="9">
    <location>
        <begin position="172"/>
        <end position="184"/>
    </location>
</feature>
<feature type="disulfide bond" evidence="9">
    <location>
        <begin position="221"/>
        <end position="239"/>
    </location>
</feature>
<dbReference type="SUPFAM" id="SSF81321">
    <property type="entry name" value="Family A G protein-coupled receptor-like"/>
    <property type="match status" value="1"/>
</dbReference>
<feature type="disulfide bond" evidence="9">
    <location>
        <begin position="722"/>
        <end position="737"/>
    </location>
</feature>
<dbReference type="Gene3D" id="4.10.400.10">
    <property type="entry name" value="Low-density Lipoprotein Receptor"/>
    <property type="match status" value="4"/>
</dbReference>
<dbReference type="SUPFAM" id="SSF57424">
    <property type="entry name" value="LDL receptor-like module"/>
    <property type="match status" value="3"/>
</dbReference>
<feature type="transmembrane region" description="Helical" evidence="10">
    <location>
        <begin position="1508"/>
        <end position="1529"/>
    </location>
</feature>
<evidence type="ECO:0000256" key="1">
    <source>
        <dbReference type="ARBA" id="ARBA00004167"/>
    </source>
</evidence>
<feature type="disulfide bond" evidence="8">
    <location>
        <begin position="1014"/>
        <end position="1023"/>
    </location>
</feature>
<feature type="transmembrane region" description="Helical" evidence="10">
    <location>
        <begin position="1419"/>
        <end position="1441"/>
    </location>
</feature>
<feature type="transmembrane region" description="Helical" evidence="10">
    <location>
        <begin position="1329"/>
        <end position="1351"/>
    </location>
</feature>
<keyword evidence="6 10" id="KW-0472">Membrane</keyword>
<feature type="disulfide bond" evidence="9">
    <location>
        <begin position="191"/>
        <end position="206"/>
    </location>
</feature>
<feature type="disulfide bond" evidence="9">
    <location>
        <begin position="621"/>
        <end position="636"/>
    </location>
</feature>
<evidence type="ECO:0000256" key="6">
    <source>
        <dbReference type="ARBA" id="ARBA00023136"/>
    </source>
</evidence>
<feature type="transmembrane region" description="Helical" evidence="10">
    <location>
        <begin position="1453"/>
        <end position="1474"/>
    </location>
</feature>
<dbReference type="InterPro" id="IPR036055">
    <property type="entry name" value="LDL_receptor-like_sf"/>
</dbReference>
<dbReference type="SMART" id="SM00192">
    <property type="entry name" value="LDLa"/>
    <property type="match status" value="8"/>
</dbReference>
<dbReference type="InterPro" id="IPR002172">
    <property type="entry name" value="LDrepeatLR_classA_rpt"/>
</dbReference>
<dbReference type="Pfam" id="PF00057">
    <property type="entry name" value="Ldl_recept_a"/>
    <property type="match status" value="3"/>
</dbReference>
<dbReference type="GO" id="GO:0005886">
    <property type="term" value="C:plasma membrane"/>
    <property type="evidence" value="ECO:0007669"/>
    <property type="project" value="TreeGrafter"/>
</dbReference>
<dbReference type="Gene3D" id="2.10.25.10">
    <property type="entry name" value="Laminin"/>
    <property type="match status" value="3"/>
</dbReference>
<feature type="disulfide bond" evidence="8">
    <location>
        <begin position="1294"/>
        <end position="1303"/>
    </location>
</feature>
<sequence length="1632" mass="189044">MVFVETKYVRVVMQGIILIILLTHGSVQQPTFDWLLYFSFPSSAAHFHDCLLIESTWYCQRPTNVSKIPISSFSCPENMTRSFKELRSSDVSAEELLNWSVPIDIAQSYAHYLSLATLKSKHYDNKSICHCTNDRFGMNCEYLKPDFRLTPRSVLVSQLTAARVGSFLDKWCLIDVPCQMGTNCLDWRYVCDGIEHCQFGEDEYNCELLEANECEVSEYRCRNGMCIPQDWLFDTMLDCQDESDEQRLSMLTKTVQGCRQLPYQADCAERLCSSEEPYSCGDGQCLRWQHLFDQQDHCNNYREMFHRCEMNHGLELRTTNNDGSCLKSANNLRKLVEDDNCTAAFRHLLLGKVRTIEPFNQSCNEFFNFPRQSFLTANMHTHYNKSIFYLNKIISQAPPYAIAPVHQRPHYFCFHGSATCNGIITTLNQSFCVSSREVLRRYNQWPFRFLLCSSSFTNSRLPHTRNNRGFWQCKSNERFISEWRIHDGYQDCPYGEDELPSLSALVNRPHRYRCFSAVPFQYISTHQLGDGRRDCDDGSDEISPFIDWNSHKCWNDNFFSCDILRDDEKVRQIHLAFHHYCNTVWDTWNGDDERNCTHWICSKPYIRCNRTGQCIKGAWQCDGEWDCADGEDERKCSTNKSRFSLEEVCHSRGDFFCITPEFIQDPVKLHLCISWTQVGNNQIDCLGATDERNTAWCREDNRMLGHRFRCANGSCIHNSLVCNGFNDCIEGSDEQVCYWMHGSNRTTSTCNYPQFQCLNGKCIPSYSCSKRKQCADSEHLFWCANTLVAYRGNKRSLSNYDEFCMGTREAFTSTPSTTSGTVSPPPASASLSVLVCNHGLIIQKNTSYGLVTSCFCPPNHYGDRCQYYSRRIPIRVRLDRLHRTDLPHILHIYMYLVCNRSEIVDYAQFVDSVGNTRLKYDRYLLYPQPKPSCQYSVRFEALNSSSVNIDLLAVWEYAIAFDFLPSYRFAKILRFPLIEHAHIPWNCAQFICQNNGTCHVIINRHELGDSHCQCPSEFTGQFCEQRHASKRCPCSQSAQCRAIHTDVTTDELDWFCVCPEGQVPPLCRLKNPVCRSNPCLNNGSCYAHAEVGNYTCICGQYYSGRRCEKTTAIITLYSTTNRYFPHDHYQGFLLQLFGVRRGFTVLRQQSLIHWHQLPLSIPFDSQDVFTELGFLHVFERQVSSIRSRVHLLYANCTEHTRFRFAVDVAKAIDCKNLMTTKDIHMFHGYCQKHLSVHCFYTEEYFCRCDRDPSRAECVSFHLDLSECHQESVCFNDGQCIHGNRLNRSDFVCICPLCTTGKRCQYAFGRFTVTLETLLVSMSMGSLYQLIAPALMFIFGLLFNGISAIVFYKTYTRQLSPSKRSSRGCSIYLLTNSIFSQLTVTLLLVRIVHLLLIRIYPINLNVNINLCRILPYVMSSMWFVSSWIMSFISMTRMMFIVWPKAYLSIHSSRFAARMILVTMLLVFASCVTYILSYRILRETTDQQTETWCVLHLSSSNTIYLRLAMFLHQIVPFTLNVISTLVLLLHISQSKANMSKASHWNSFVIVLEQRVEFLIAPVVCFVSQLPQIILIFLDSCQFIDSRAFNIIALLFYYFSFAPQISILLIYTLPSPLYKEQLREISWLKHITRHK</sequence>
<evidence type="ECO:0000259" key="12">
    <source>
        <dbReference type="PROSITE" id="PS50262"/>
    </source>
</evidence>
<evidence type="ECO:0000256" key="2">
    <source>
        <dbReference type="ARBA" id="ARBA00004308"/>
    </source>
</evidence>